<name>A0ABS8YJY2_9BACL</name>
<keyword evidence="2" id="KW-1185">Reference proteome</keyword>
<dbReference type="EMBL" id="JAJNBZ010000024">
    <property type="protein sequence ID" value="MCE5172126.1"/>
    <property type="molecule type" value="Genomic_DNA"/>
</dbReference>
<reference evidence="1 2" key="1">
    <citation type="submission" date="2021-11" db="EMBL/GenBank/DDBJ databases">
        <title>Draft genome sequence of Paenibacillus profundus YoMME, a new Gram-positive bacteria with exoelectrogenic properties.</title>
        <authorList>
            <person name="Hubenova Y."/>
            <person name="Hubenova E."/>
            <person name="Manasiev Y."/>
            <person name="Peykov S."/>
            <person name="Mitov M."/>
        </authorList>
    </citation>
    <scope>NUCLEOTIDE SEQUENCE [LARGE SCALE GENOMIC DNA]</scope>
    <source>
        <strain evidence="1 2">YoMME</strain>
    </source>
</reference>
<evidence type="ECO:0000313" key="1">
    <source>
        <dbReference type="EMBL" id="MCE5172126.1"/>
    </source>
</evidence>
<dbReference type="Proteomes" id="UP001199916">
    <property type="component" value="Unassembled WGS sequence"/>
</dbReference>
<comment type="caution">
    <text evidence="1">The sequence shown here is derived from an EMBL/GenBank/DDBJ whole genome shotgun (WGS) entry which is preliminary data.</text>
</comment>
<accession>A0ABS8YJY2</accession>
<evidence type="ECO:0008006" key="3">
    <source>
        <dbReference type="Google" id="ProtNLM"/>
    </source>
</evidence>
<evidence type="ECO:0000313" key="2">
    <source>
        <dbReference type="Proteomes" id="UP001199916"/>
    </source>
</evidence>
<sequence>MRLRTKRLIHSASLLLILLSVMLSGCQWIQDPKSLMSVPRLPTEKANLKSMIASQLPEGAILIRPTSSDDASAIRVTDLNNDGLADTAVVFYETPEKEVRIHGMVFHRDGDSWRMVVDFDGEGIKLDSVELIDITNDSRLDLVVGYGSNDTDLNKGLVIYTFTQDGINKLFEQPYSQFVIDDLDQNGKNQLFIVNNRRGQSPVLTAFDYQNGKMVKLNELAMDKEVNMYINMVSGFISKDHKGIVMDASAGANYWLTNVVVLNKDKVLEQVLSDDMTLKPYFTTSADINGDGIIEIAMPETPSGWDRLYESYEIPYFTNYFQWDGSNGLKLVDKQYRDYLDRFYLTFPKSWYGRVTVDTKSKKDEILIFVDQNTNEKLAEIRFFTPVMWDLNKEKWTYLSSFGDKIIGIISKEPLKLNKGLPKIPELNNNESNSK</sequence>
<dbReference type="PROSITE" id="PS51257">
    <property type="entry name" value="PROKAR_LIPOPROTEIN"/>
    <property type="match status" value="1"/>
</dbReference>
<proteinExistence type="predicted"/>
<protein>
    <recommendedName>
        <fullName evidence="3">VCBS repeat-containing protein</fullName>
    </recommendedName>
</protein>
<gene>
    <name evidence="1" type="ORF">LQV63_22855</name>
</gene>
<dbReference type="InterPro" id="IPR028994">
    <property type="entry name" value="Integrin_alpha_N"/>
</dbReference>
<organism evidence="1 2">
    <name type="scientific">Paenibacillus profundus</name>
    <dbReference type="NCBI Taxonomy" id="1173085"/>
    <lineage>
        <taxon>Bacteria</taxon>
        <taxon>Bacillati</taxon>
        <taxon>Bacillota</taxon>
        <taxon>Bacilli</taxon>
        <taxon>Bacillales</taxon>
        <taxon>Paenibacillaceae</taxon>
        <taxon>Paenibacillus</taxon>
    </lineage>
</organism>
<dbReference type="SUPFAM" id="SSF69318">
    <property type="entry name" value="Integrin alpha N-terminal domain"/>
    <property type="match status" value="1"/>
</dbReference>